<reference evidence="2" key="1">
    <citation type="submission" date="2012-12" db="EMBL/GenBank/DDBJ databases">
        <title>Identification and characterization of a phenylalanine ammonia-lyase gene family in Isatis indigotica Fort.</title>
        <authorList>
            <person name="Liu Q."/>
            <person name="Chen J."/>
            <person name="Zhou X."/>
            <person name="Di P."/>
            <person name="Xiao Y."/>
            <person name="Xuan H."/>
            <person name="Zhang L."/>
            <person name="Chen W."/>
        </authorList>
    </citation>
    <scope>NUCLEOTIDE SEQUENCE</scope>
    <source>
        <tissue evidence="2">Salivary gland</tissue>
    </source>
</reference>
<feature type="chain" id="PRO_5005518894" evidence="1">
    <location>
        <begin position="18"/>
        <end position="359"/>
    </location>
</feature>
<evidence type="ECO:0000256" key="1">
    <source>
        <dbReference type="SAM" id="SignalP"/>
    </source>
</evidence>
<accession>A0A0K8RR60</accession>
<evidence type="ECO:0000313" key="2">
    <source>
        <dbReference type="EMBL" id="JAA73505.1"/>
    </source>
</evidence>
<dbReference type="EMBL" id="GADI01000303">
    <property type="protein sequence ID" value="JAA73505.1"/>
    <property type="molecule type" value="mRNA"/>
</dbReference>
<feature type="non-terminal residue" evidence="2">
    <location>
        <position position="359"/>
    </location>
</feature>
<proteinExistence type="evidence at transcript level"/>
<name>A0A0K8RR60_IXORI</name>
<dbReference type="AlphaFoldDB" id="A0A0K8RR60"/>
<sequence length="359" mass="40123">MILKLVLIVQIWSAVHGATDVSKYIKQVKINATCRADKIKVTDYLDVEKWCFMICEKKTKEWNEKNTEDFSDERLCNFDPFDPPIPVQITGKCVNGSCRNADSIAKRTKQVPACFDYDRVTHEGEEIAEGCKKSCYVNGHIQDVNLPNGEKCVYEKTSSFFGLSEKVTKVGTCKDGRCDETVECQRTKVPIYSGFSVDKNCTIYCNGTEKQLDDGTMCALKTSTSGFTLGSLFGTTSTTLVNEIGNCKAGKCVKRAGYIVPPHNSTKGCNGTDVFIHQNLKVATHCQAECGDGTTERRALNTSCLWMYRRHDHLDIFMIGYCYCGICEPYDNYTVLVDRETTVQNEDTLTGIVLVECVL</sequence>
<organism evidence="2">
    <name type="scientific">Ixodes ricinus</name>
    <name type="common">Common tick</name>
    <name type="synonym">Acarus ricinus</name>
    <dbReference type="NCBI Taxonomy" id="34613"/>
    <lineage>
        <taxon>Eukaryota</taxon>
        <taxon>Metazoa</taxon>
        <taxon>Ecdysozoa</taxon>
        <taxon>Arthropoda</taxon>
        <taxon>Chelicerata</taxon>
        <taxon>Arachnida</taxon>
        <taxon>Acari</taxon>
        <taxon>Parasitiformes</taxon>
        <taxon>Ixodida</taxon>
        <taxon>Ixodoidea</taxon>
        <taxon>Ixodidae</taxon>
        <taxon>Ixodinae</taxon>
        <taxon>Ixodes</taxon>
    </lineage>
</organism>
<feature type="signal peptide" evidence="1">
    <location>
        <begin position="1"/>
        <end position="17"/>
    </location>
</feature>
<protein>
    <submittedName>
        <fullName evidence="2">Putative salivary kunitz domain protein</fullName>
    </submittedName>
</protein>
<keyword evidence="1" id="KW-0732">Signal</keyword>